<evidence type="ECO:0008006" key="3">
    <source>
        <dbReference type="Google" id="ProtNLM"/>
    </source>
</evidence>
<sequence length="139" mass="17288">MLFNLENNRKLLYQFLDYFYDFFDHLKLNNVWIGFIISFLHYSIITFIIIYFIIGPINSLYYFLIFFSSLLILINIIFNCCPLIKLERKLFDNKQWYGIYEYEFKLLHIPLTRKNIKISYYLKILVLLIVLFFRLYWNR</sequence>
<reference evidence="2" key="1">
    <citation type="journal article" date="2020" name="Nature">
        <title>Giant virus diversity and host interactions through global metagenomics.</title>
        <authorList>
            <person name="Schulz F."/>
            <person name="Roux S."/>
            <person name="Paez-Espino D."/>
            <person name="Jungbluth S."/>
            <person name="Walsh D.A."/>
            <person name="Denef V.J."/>
            <person name="McMahon K.D."/>
            <person name="Konstantinidis K.T."/>
            <person name="Eloe-Fadrosh E.A."/>
            <person name="Kyrpides N.C."/>
            <person name="Woyke T."/>
        </authorList>
    </citation>
    <scope>NUCLEOTIDE SEQUENCE</scope>
    <source>
        <strain evidence="2">GVMAG-S-3300011013-78</strain>
    </source>
</reference>
<keyword evidence="1" id="KW-0812">Transmembrane</keyword>
<dbReference type="EMBL" id="MN740878">
    <property type="protein sequence ID" value="QHU16244.1"/>
    <property type="molecule type" value="Genomic_DNA"/>
</dbReference>
<name>A0A6C0KIV9_9ZZZZ</name>
<dbReference type="AlphaFoldDB" id="A0A6C0KIV9"/>
<feature type="transmembrane region" description="Helical" evidence="1">
    <location>
        <begin position="31"/>
        <end position="54"/>
    </location>
</feature>
<keyword evidence="1" id="KW-1133">Transmembrane helix</keyword>
<proteinExistence type="predicted"/>
<evidence type="ECO:0000313" key="2">
    <source>
        <dbReference type="EMBL" id="QHU16244.1"/>
    </source>
</evidence>
<feature type="transmembrane region" description="Helical" evidence="1">
    <location>
        <begin position="60"/>
        <end position="84"/>
    </location>
</feature>
<feature type="transmembrane region" description="Helical" evidence="1">
    <location>
        <begin position="120"/>
        <end position="137"/>
    </location>
</feature>
<keyword evidence="1" id="KW-0472">Membrane</keyword>
<protein>
    <recommendedName>
        <fullName evidence="3">DUF2784 family protein</fullName>
    </recommendedName>
</protein>
<accession>A0A6C0KIV9</accession>
<organism evidence="2">
    <name type="scientific">viral metagenome</name>
    <dbReference type="NCBI Taxonomy" id="1070528"/>
    <lineage>
        <taxon>unclassified sequences</taxon>
        <taxon>metagenomes</taxon>
        <taxon>organismal metagenomes</taxon>
    </lineage>
</organism>
<evidence type="ECO:0000256" key="1">
    <source>
        <dbReference type="SAM" id="Phobius"/>
    </source>
</evidence>